<comment type="similarity">
    <text evidence="2">Belongs to the SYG1 (TC 2.A.94) family.</text>
</comment>
<dbReference type="GO" id="GO:0006817">
    <property type="term" value="P:phosphate ion transport"/>
    <property type="evidence" value="ECO:0007669"/>
    <property type="project" value="UniProtKB-KW"/>
</dbReference>
<feature type="transmembrane region" description="Helical" evidence="10">
    <location>
        <begin position="691"/>
        <end position="708"/>
    </location>
</feature>
<protein>
    <submittedName>
        <fullName evidence="13">Uncharacterized protein</fullName>
    </submittedName>
</protein>
<dbReference type="Pfam" id="PF03124">
    <property type="entry name" value="EXS"/>
    <property type="match status" value="1"/>
</dbReference>
<evidence type="ECO:0000256" key="1">
    <source>
        <dbReference type="ARBA" id="ARBA00004651"/>
    </source>
</evidence>
<accession>A0A7N0ZWT7</accession>
<name>A0A7N0ZWT7_KALFE</name>
<dbReference type="OMA" id="IVPEWHE"/>
<dbReference type="PROSITE" id="PS51382">
    <property type="entry name" value="SPX"/>
    <property type="match status" value="1"/>
</dbReference>
<feature type="transmembrane region" description="Helical" evidence="10">
    <location>
        <begin position="584"/>
        <end position="600"/>
    </location>
</feature>
<keyword evidence="5" id="KW-0592">Phosphate transport</keyword>
<proteinExistence type="inferred from homology"/>
<feature type="domain" description="SPX" evidence="12">
    <location>
        <begin position="1"/>
        <end position="322"/>
    </location>
</feature>
<keyword evidence="14" id="KW-1185">Reference proteome</keyword>
<comment type="function">
    <text evidence="9">May transport inorganic phosphate (Pi).</text>
</comment>
<feature type="transmembrane region" description="Helical" evidence="10">
    <location>
        <begin position="497"/>
        <end position="516"/>
    </location>
</feature>
<evidence type="ECO:0000256" key="10">
    <source>
        <dbReference type="SAM" id="Phobius"/>
    </source>
</evidence>
<keyword evidence="7 10" id="KW-1133">Transmembrane helix</keyword>
<evidence type="ECO:0000256" key="4">
    <source>
        <dbReference type="ARBA" id="ARBA00022475"/>
    </source>
</evidence>
<evidence type="ECO:0000256" key="3">
    <source>
        <dbReference type="ARBA" id="ARBA00022448"/>
    </source>
</evidence>
<evidence type="ECO:0000313" key="13">
    <source>
        <dbReference type="EnsemblPlants" id="Kaladp0043s0148.1.v1.1"/>
    </source>
</evidence>
<feature type="transmembrane region" description="Helical" evidence="10">
    <location>
        <begin position="415"/>
        <end position="436"/>
    </location>
</feature>
<feature type="transmembrane region" description="Helical" evidence="10">
    <location>
        <begin position="643"/>
        <end position="671"/>
    </location>
</feature>
<dbReference type="GO" id="GO:0000822">
    <property type="term" value="F:inositol hexakisphosphate binding"/>
    <property type="evidence" value="ECO:0007669"/>
    <property type="project" value="TreeGrafter"/>
</dbReference>
<feature type="domain" description="EXS" evidence="11">
    <location>
        <begin position="581"/>
        <end position="774"/>
    </location>
</feature>
<feature type="transmembrane region" description="Helical" evidence="10">
    <location>
        <begin position="375"/>
        <end position="395"/>
    </location>
</feature>
<dbReference type="GO" id="GO:0016036">
    <property type="term" value="P:cellular response to phosphate starvation"/>
    <property type="evidence" value="ECO:0007669"/>
    <property type="project" value="TreeGrafter"/>
</dbReference>
<dbReference type="PANTHER" id="PTHR10783">
    <property type="entry name" value="XENOTROPIC AND POLYTROPIC RETROVIRUS RECEPTOR 1-RELATED"/>
    <property type="match status" value="1"/>
</dbReference>
<organism evidence="13 14">
    <name type="scientific">Kalanchoe fedtschenkoi</name>
    <name type="common">Lavender scallops</name>
    <name type="synonym">South American air plant</name>
    <dbReference type="NCBI Taxonomy" id="63787"/>
    <lineage>
        <taxon>Eukaryota</taxon>
        <taxon>Viridiplantae</taxon>
        <taxon>Streptophyta</taxon>
        <taxon>Embryophyta</taxon>
        <taxon>Tracheophyta</taxon>
        <taxon>Spermatophyta</taxon>
        <taxon>Magnoliopsida</taxon>
        <taxon>eudicotyledons</taxon>
        <taxon>Gunneridae</taxon>
        <taxon>Pentapetalae</taxon>
        <taxon>Saxifragales</taxon>
        <taxon>Crassulaceae</taxon>
        <taxon>Kalanchoe</taxon>
    </lineage>
</organism>
<dbReference type="Pfam" id="PF03105">
    <property type="entry name" value="SPX"/>
    <property type="match status" value="1"/>
</dbReference>
<evidence type="ECO:0000256" key="5">
    <source>
        <dbReference type="ARBA" id="ARBA00022592"/>
    </source>
</evidence>
<evidence type="ECO:0000256" key="6">
    <source>
        <dbReference type="ARBA" id="ARBA00022692"/>
    </source>
</evidence>
<dbReference type="CDD" id="cd14476">
    <property type="entry name" value="SPX_PHO1_like"/>
    <property type="match status" value="1"/>
</dbReference>
<dbReference type="GO" id="GO:0005802">
    <property type="term" value="C:trans-Golgi network"/>
    <property type="evidence" value="ECO:0007669"/>
    <property type="project" value="TreeGrafter"/>
</dbReference>
<dbReference type="Proteomes" id="UP000594263">
    <property type="component" value="Unplaced"/>
</dbReference>
<dbReference type="Gramene" id="Kaladp0043s0148.1.v1.1">
    <property type="protein sequence ID" value="Kaladp0043s0148.1.v1.1"/>
    <property type="gene ID" value="Kaladp0043s0148.v1.1"/>
</dbReference>
<evidence type="ECO:0000256" key="9">
    <source>
        <dbReference type="ARBA" id="ARBA00043939"/>
    </source>
</evidence>
<dbReference type="PROSITE" id="PS51380">
    <property type="entry name" value="EXS"/>
    <property type="match status" value="1"/>
</dbReference>
<dbReference type="AlphaFoldDB" id="A0A7N0ZWT7"/>
<dbReference type="InterPro" id="IPR004342">
    <property type="entry name" value="EXS_C"/>
</dbReference>
<dbReference type="PANTHER" id="PTHR10783:SF4">
    <property type="entry name" value="PHOSPHATE TRANSPORTER PHO1 HOMOLOG 3"/>
    <property type="match status" value="1"/>
</dbReference>
<keyword evidence="8 10" id="KW-0472">Membrane</keyword>
<evidence type="ECO:0000259" key="12">
    <source>
        <dbReference type="PROSITE" id="PS51382"/>
    </source>
</evidence>
<sequence length="774" mass="88371">MKFGKEFASQIVPEWKDAYVDYGSLKKWIKRIGSSARRSRPPPQSPYRAFSGLLRKKNVAASSGEGDVENPPIRVGRSLVGEAWETVVLVAGDGGGADENEVRFFGKLDEEFNKVERFYAGKAEEVVAEAEMLNKQMDALIAFRVKVDRPYYGGFEFDQAAEASELAADVAVSVATLSASTPSSARAHRKAQMEVIAEGGDGAEAGTREMVDFNERGPGPEQKASRLASLGVLKHATMDTALVATPYTAIKDFFTHHKDDEQDFSRRNLKKVEGQLRLAFVEFYNKLRLLKSYSFLNMLALSKIMKKYDKTTSRNASKPFLRMVDNSFLGSSEEVTKLIVRVEDTFVKHFSNSNRRKGMDVLRPTVKREKHRTTFYLGLFAGCGGALILALLLVIRARNILGSEGGSQYMNTMFPLYSLFGFIVLHIIMYGANVYFWRRYRVNYSFIFGFKRGTELGYREVFLLSFAIAVLALVSVLLNLDMEMDPLTQDYGALTELLPLIVILLLMAVLLFPFNILYRSTRFFFLASVFHCILAPLYKVTFPDFFLADQLTSQVQAFRSLLFYVCYYGWGDYKLRQNSCRSSSVYNTFFFIVAVIPYWSRLLQCLRRLFEEKDPMQGFNGLKYFSTIIAVSMRTAYSLNNGMIWMILAWATSVIAAVYGLYWDLVVDWGLLQKNSRNRWLRDKLMIPNKGVYFVAMALNVLLKFAWLQTVLNFQVLVMHRQLFLTVVASLEIIRRGIWNFFRLENEHLNNVGKYRAFKSVPLPFIYDEDDKAQ</sequence>
<keyword evidence="3" id="KW-0813">Transport</keyword>
<dbReference type="InterPro" id="IPR034092">
    <property type="entry name" value="PHO1_SPX"/>
</dbReference>
<evidence type="ECO:0000256" key="2">
    <source>
        <dbReference type="ARBA" id="ARBA00009665"/>
    </source>
</evidence>
<evidence type="ECO:0000259" key="11">
    <source>
        <dbReference type="PROSITE" id="PS51380"/>
    </source>
</evidence>
<feature type="transmembrane region" description="Helical" evidence="10">
    <location>
        <begin position="523"/>
        <end position="541"/>
    </location>
</feature>
<dbReference type="EnsemblPlants" id="Kaladp0043s0148.1.v1.1">
    <property type="protein sequence ID" value="Kaladp0043s0148.1.v1.1"/>
    <property type="gene ID" value="Kaladp0043s0148.v1.1"/>
</dbReference>
<keyword evidence="6 10" id="KW-0812">Transmembrane</keyword>
<evidence type="ECO:0000256" key="8">
    <source>
        <dbReference type="ARBA" id="ARBA00023136"/>
    </source>
</evidence>
<comment type="subcellular location">
    <subcellularLocation>
        <location evidence="1">Cell membrane</location>
        <topology evidence="1">Multi-pass membrane protein</topology>
    </subcellularLocation>
</comment>
<feature type="transmembrane region" description="Helical" evidence="10">
    <location>
        <begin position="456"/>
        <end position="477"/>
    </location>
</feature>
<reference evidence="13" key="1">
    <citation type="submission" date="2021-01" db="UniProtKB">
        <authorList>
            <consortium name="EnsemblPlants"/>
        </authorList>
    </citation>
    <scope>IDENTIFICATION</scope>
</reference>
<evidence type="ECO:0000256" key="7">
    <source>
        <dbReference type="ARBA" id="ARBA00022989"/>
    </source>
</evidence>
<keyword evidence="4" id="KW-1003">Cell membrane</keyword>
<dbReference type="GO" id="GO:0005886">
    <property type="term" value="C:plasma membrane"/>
    <property type="evidence" value="ECO:0007669"/>
    <property type="project" value="UniProtKB-SubCell"/>
</dbReference>
<dbReference type="InterPro" id="IPR004331">
    <property type="entry name" value="SPX_dom"/>
</dbReference>
<evidence type="ECO:0000313" key="14">
    <source>
        <dbReference type="Proteomes" id="UP000594263"/>
    </source>
</evidence>